<dbReference type="Gene3D" id="2.120.10.90">
    <property type="entry name" value="DNA gyrase/topoisomerase IV, subunit A, C-terminal"/>
    <property type="match status" value="1"/>
</dbReference>
<evidence type="ECO:0000256" key="2">
    <source>
        <dbReference type="ARBA" id="ARBA00008263"/>
    </source>
</evidence>
<dbReference type="CDD" id="cd00187">
    <property type="entry name" value="TOP4c"/>
    <property type="match status" value="1"/>
</dbReference>
<keyword evidence="11" id="KW-1185">Reference proteome</keyword>
<dbReference type="EC" id="5.6.2.2" evidence="3"/>
<dbReference type="FunFam" id="3.30.1360.40:FF:000002">
    <property type="entry name" value="DNA gyrase subunit A"/>
    <property type="match status" value="1"/>
</dbReference>
<feature type="region of interest" description="Disordered" evidence="8">
    <location>
        <begin position="659"/>
        <end position="681"/>
    </location>
</feature>
<dbReference type="InterPro" id="IPR013760">
    <property type="entry name" value="Topo_IIA-like_dom_sf"/>
</dbReference>
<evidence type="ECO:0000313" key="10">
    <source>
        <dbReference type="EMBL" id="EJK63339.1"/>
    </source>
</evidence>
<dbReference type="SMART" id="SM00434">
    <property type="entry name" value="TOP4c"/>
    <property type="match status" value="1"/>
</dbReference>
<dbReference type="SUPFAM" id="SSF56719">
    <property type="entry name" value="Type II DNA topoisomerase"/>
    <property type="match status" value="1"/>
</dbReference>
<evidence type="ECO:0000256" key="7">
    <source>
        <dbReference type="PROSITE-ProRule" id="PRU01384"/>
    </source>
</evidence>
<feature type="domain" description="Topo IIA-type catalytic" evidence="9">
    <location>
        <begin position="159"/>
        <end position="638"/>
    </location>
</feature>
<sequence>MAIRALAYSTPSCGQWAQWGPCMQWTNSPFKEDNRPTMRNETIKRRRRSTLPIVGCIVGLILDHGCTPVAGFAPIRGHCSKHHHQLSASSSRRRRLALAAQTTDEKGSYDPDAGFISEANIAAQANDLLAQNDGVVELPDEVSSSFMQYALSIILGRALPDARDGMKPVHRRILYAMHGLGLNPTSSYRKCARVVGEVLGKYHPHGDNAVYDALVRLAQSFSTNEPLIDGHGNFGSIDADPAAAMRYTECRLTKLAAETLLDDINLDTVDFLPNFDGSEYEPAVLPAKVPVLLLNGGAGIAVGMATNIPPHNLCELMDACVALTQGRNDGGKEVTENQLLRIVPGPDFPTEGTIIGKSGARKLYTTGNGGIVMRSVMHLEQVSGKKTKRNAIIVTELPYQVNKGALLERIASLVNEKKLDGIADLRDESDRNGIRVVIELKRDAIATVVQNNLLKKTSLQTSFSGNFLALFGSGTVPQRFTLREALDCFLDFRFQTIRNKTAFQLDKVDNRAHIVEGLLLALEYTDEVIEIVRGAPDQATARDILMDEENGKFCLSSAQADAVLRLQLGQLTRLNGKKLSDERATLAESQVNLRNLLDNDEAVRDVMVDDFKSLRAKYGRPRKTKILPDESDKEEIDLVQNERSVIVVTRGGYIKRMPLKTFGSQGRGTRGKRGTSNSKATELSDDNEIAHCFSCNDHDTVLMTTQSGIAYGLRGYQVPEGGRTARGAPIPSVLPIKAGDVITSVLPVSEFSKDQFIVLATKNGWIKKTSLKAFENLTSRGLIIASLGEGDRLNWCERCTNKDDILVGSTRGQATRFAAADLRATGRTSRGVKALTLKKGDTIADVNILDGMGDEALLIVTMEGQGMYELLGPASWIFRDFNSRPSSLQQGVIVRQNVKDIPIQGRTATGVLVQKVDVLSGDHISTVSIVPKEGVVDD</sequence>
<dbReference type="PANTHER" id="PTHR43493">
    <property type="entry name" value="DNA GYRASE/TOPOISOMERASE SUBUNIT A"/>
    <property type="match status" value="1"/>
</dbReference>
<feature type="region of interest" description="Disordered" evidence="8">
    <location>
        <begin position="84"/>
        <end position="105"/>
    </location>
</feature>
<dbReference type="SUPFAM" id="SSF101904">
    <property type="entry name" value="GyrA/ParC C-terminal domain-like"/>
    <property type="match status" value="1"/>
</dbReference>
<dbReference type="InterPro" id="IPR013757">
    <property type="entry name" value="Topo_IIA_A_a_sf"/>
</dbReference>
<dbReference type="Pfam" id="PF03989">
    <property type="entry name" value="DNA_gyraseA_C"/>
    <property type="match status" value="5"/>
</dbReference>
<dbReference type="EMBL" id="AGNL01018306">
    <property type="protein sequence ID" value="EJK63339.1"/>
    <property type="molecule type" value="Genomic_DNA"/>
</dbReference>
<dbReference type="InterPro" id="IPR006691">
    <property type="entry name" value="GyrA/parC_rep"/>
</dbReference>
<evidence type="ECO:0000313" key="11">
    <source>
        <dbReference type="Proteomes" id="UP000266841"/>
    </source>
</evidence>
<accession>K0SED5</accession>
<dbReference type="Pfam" id="PF00521">
    <property type="entry name" value="DNA_topoisoIV"/>
    <property type="match status" value="1"/>
</dbReference>
<dbReference type="GO" id="GO:0003918">
    <property type="term" value="F:DNA topoisomerase type II (double strand cut, ATP-hydrolyzing) activity"/>
    <property type="evidence" value="ECO:0007669"/>
    <property type="project" value="UniProtKB-EC"/>
</dbReference>
<dbReference type="GO" id="GO:0006265">
    <property type="term" value="P:DNA topological change"/>
    <property type="evidence" value="ECO:0007669"/>
    <property type="project" value="UniProtKB-UniRule"/>
</dbReference>
<name>K0SED5_THAOC</name>
<dbReference type="GO" id="GO:0009330">
    <property type="term" value="C:DNA topoisomerase type II (double strand cut, ATP-hydrolyzing) complex"/>
    <property type="evidence" value="ECO:0007669"/>
    <property type="project" value="TreeGrafter"/>
</dbReference>
<dbReference type="eggNOG" id="KOG0355">
    <property type="taxonomic scope" value="Eukaryota"/>
</dbReference>
<dbReference type="InterPro" id="IPR002205">
    <property type="entry name" value="Topo_IIA_dom_A"/>
</dbReference>
<dbReference type="FunFam" id="1.10.268.10:FF:000001">
    <property type="entry name" value="DNA gyrase subunit A"/>
    <property type="match status" value="1"/>
</dbReference>
<dbReference type="PROSITE" id="PS52040">
    <property type="entry name" value="TOPO_IIA"/>
    <property type="match status" value="1"/>
</dbReference>
<dbReference type="GO" id="GO:0005524">
    <property type="term" value="F:ATP binding"/>
    <property type="evidence" value="ECO:0007669"/>
    <property type="project" value="InterPro"/>
</dbReference>
<evidence type="ECO:0000256" key="8">
    <source>
        <dbReference type="SAM" id="MobiDB-lite"/>
    </source>
</evidence>
<keyword evidence="4 7" id="KW-0799">Topoisomerase</keyword>
<proteinExistence type="inferred from homology"/>
<feature type="active site" description="O-(5'-phospho-DNA)-tyrosine intermediate" evidence="7">
    <location>
        <position position="247"/>
    </location>
</feature>
<dbReference type="Proteomes" id="UP000266841">
    <property type="component" value="Unassembled WGS sequence"/>
</dbReference>
<comment type="catalytic activity">
    <reaction evidence="1 7">
        <text>ATP-dependent breakage, passage and rejoining of double-stranded DNA.</text>
        <dbReference type="EC" id="5.6.2.2"/>
    </reaction>
</comment>
<dbReference type="PANTHER" id="PTHR43493:SF5">
    <property type="entry name" value="DNA GYRASE SUBUNIT A, CHLOROPLASTIC_MITOCHONDRIAL"/>
    <property type="match status" value="1"/>
</dbReference>
<evidence type="ECO:0000256" key="1">
    <source>
        <dbReference type="ARBA" id="ARBA00000185"/>
    </source>
</evidence>
<evidence type="ECO:0000259" key="9">
    <source>
        <dbReference type="PROSITE" id="PS52040"/>
    </source>
</evidence>
<comment type="caution">
    <text evidence="10">The sequence shown here is derived from an EMBL/GenBank/DDBJ whole genome shotgun (WGS) entry which is preliminary data.</text>
</comment>
<dbReference type="Gene3D" id="1.10.268.10">
    <property type="entry name" value="Topoisomerase, domain 3"/>
    <property type="match status" value="1"/>
</dbReference>
<comment type="similarity">
    <text evidence="2">Belongs to the type II topoisomerase GyrA/ParC subunit family.</text>
</comment>
<feature type="compositionally biased region" description="Basic residues" evidence="8">
    <location>
        <begin position="84"/>
        <end position="96"/>
    </location>
</feature>
<dbReference type="InterPro" id="IPR050220">
    <property type="entry name" value="Type_II_DNA_Topoisomerases"/>
</dbReference>
<dbReference type="NCBIfam" id="NF004044">
    <property type="entry name" value="PRK05561.1"/>
    <property type="match status" value="1"/>
</dbReference>
<dbReference type="GO" id="GO:0003677">
    <property type="term" value="F:DNA binding"/>
    <property type="evidence" value="ECO:0007669"/>
    <property type="project" value="UniProtKB-UniRule"/>
</dbReference>
<organism evidence="10 11">
    <name type="scientific">Thalassiosira oceanica</name>
    <name type="common">Marine diatom</name>
    <dbReference type="NCBI Taxonomy" id="159749"/>
    <lineage>
        <taxon>Eukaryota</taxon>
        <taxon>Sar</taxon>
        <taxon>Stramenopiles</taxon>
        <taxon>Ochrophyta</taxon>
        <taxon>Bacillariophyta</taxon>
        <taxon>Coscinodiscophyceae</taxon>
        <taxon>Thalassiosirophycidae</taxon>
        <taxon>Thalassiosirales</taxon>
        <taxon>Thalassiosiraceae</taxon>
        <taxon>Thalassiosira</taxon>
    </lineage>
</organism>
<dbReference type="OMA" id="THHWLLF"/>
<evidence type="ECO:0000256" key="5">
    <source>
        <dbReference type="ARBA" id="ARBA00023125"/>
    </source>
</evidence>
<protein>
    <recommendedName>
        <fullName evidence="3">DNA topoisomerase (ATP-hydrolyzing)</fullName>
        <ecNumber evidence="3">5.6.2.2</ecNumber>
    </recommendedName>
</protein>
<dbReference type="Gene3D" id="3.90.199.10">
    <property type="entry name" value="Topoisomerase II, domain 5"/>
    <property type="match status" value="1"/>
</dbReference>
<dbReference type="InterPro" id="IPR013758">
    <property type="entry name" value="Topo_IIA_A/C_ab"/>
</dbReference>
<dbReference type="AlphaFoldDB" id="K0SED5"/>
<keyword evidence="6 7" id="KW-0413">Isomerase</keyword>
<dbReference type="InterPro" id="IPR035516">
    <property type="entry name" value="Gyrase/topoIV_suA_C"/>
</dbReference>
<evidence type="ECO:0000256" key="3">
    <source>
        <dbReference type="ARBA" id="ARBA00012895"/>
    </source>
</evidence>
<reference evidence="10 11" key="1">
    <citation type="journal article" date="2012" name="Genome Biol.">
        <title>Genome and low-iron response of an oceanic diatom adapted to chronic iron limitation.</title>
        <authorList>
            <person name="Lommer M."/>
            <person name="Specht M."/>
            <person name="Roy A.S."/>
            <person name="Kraemer L."/>
            <person name="Andreson R."/>
            <person name="Gutowska M.A."/>
            <person name="Wolf J."/>
            <person name="Bergner S.V."/>
            <person name="Schilhabel M.B."/>
            <person name="Klostermeier U.C."/>
            <person name="Beiko R.G."/>
            <person name="Rosenstiel P."/>
            <person name="Hippler M."/>
            <person name="Laroche J."/>
        </authorList>
    </citation>
    <scope>NUCLEOTIDE SEQUENCE [LARGE SCALE GENOMIC DNA]</scope>
    <source>
        <strain evidence="10 11">CCMP1005</strain>
    </source>
</reference>
<keyword evidence="5 7" id="KW-0238">DNA-binding</keyword>
<dbReference type="OrthoDB" id="734at2759"/>
<gene>
    <name evidence="10" type="ORF">THAOC_16005</name>
</gene>
<dbReference type="Gene3D" id="3.30.1360.40">
    <property type="match status" value="1"/>
</dbReference>
<evidence type="ECO:0000256" key="6">
    <source>
        <dbReference type="ARBA" id="ARBA00023235"/>
    </source>
</evidence>
<evidence type="ECO:0000256" key="4">
    <source>
        <dbReference type="ARBA" id="ARBA00023029"/>
    </source>
</evidence>
<dbReference type="NCBIfam" id="TIGR01063">
    <property type="entry name" value="gyrA"/>
    <property type="match status" value="1"/>
</dbReference>